<evidence type="ECO:0000313" key="9">
    <source>
        <dbReference type="Proteomes" id="UP001500665"/>
    </source>
</evidence>
<evidence type="ECO:0000313" key="8">
    <source>
        <dbReference type="EMBL" id="GAA0947489.1"/>
    </source>
</evidence>
<evidence type="ECO:0000256" key="5">
    <source>
        <dbReference type="ARBA" id="ARBA00023136"/>
    </source>
</evidence>
<dbReference type="Proteomes" id="UP001500665">
    <property type="component" value="Unassembled WGS sequence"/>
</dbReference>
<dbReference type="PROSITE" id="PS50928">
    <property type="entry name" value="ABC_TM1"/>
    <property type="match status" value="1"/>
</dbReference>
<dbReference type="CDD" id="cd06261">
    <property type="entry name" value="TM_PBP2"/>
    <property type="match status" value="1"/>
</dbReference>
<accession>A0ABP4BG43</accession>
<organism evidence="8 9">
    <name type="scientific">Actinocorallia libanotica</name>
    <dbReference type="NCBI Taxonomy" id="46162"/>
    <lineage>
        <taxon>Bacteria</taxon>
        <taxon>Bacillati</taxon>
        <taxon>Actinomycetota</taxon>
        <taxon>Actinomycetes</taxon>
        <taxon>Streptosporangiales</taxon>
        <taxon>Thermomonosporaceae</taxon>
        <taxon>Actinocorallia</taxon>
    </lineage>
</organism>
<keyword evidence="9" id="KW-1185">Reference proteome</keyword>
<reference evidence="9" key="1">
    <citation type="journal article" date="2019" name="Int. J. Syst. Evol. Microbiol.">
        <title>The Global Catalogue of Microorganisms (GCM) 10K type strain sequencing project: providing services to taxonomists for standard genome sequencing and annotation.</title>
        <authorList>
            <consortium name="The Broad Institute Genomics Platform"/>
            <consortium name="The Broad Institute Genome Sequencing Center for Infectious Disease"/>
            <person name="Wu L."/>
            <person name="Ma J."/>
        </authorList>
    </citation>
    <scope>NUCLEOTIDE SEQUENCE [LARGE SCALE GENOMIC DNA]</scope>
    <source>
        <strain evidence="9">JCM 10696</strain>
    </source>
</reference>
<evidence type="ECO:0000256" key="6">
    <source>
        <dbReference type="RuleBase" id="RU363032"/>
    </source>
</evidence>
<evidence type="ECO:0000259" key="7">
    <source>
        <dbReference type="PROSITE" id="PS50928"/>
    </source>
</evidence>
<evidence type="ECO:0000256" key="2">
    <source>
        <dbReference type="ARBA" id="ARBA00022448"/>
    </source>
</evidence>
<feature type="transmembrane region" description="Helical" evidence="6">
    <location>
        <begin position="151"/>
        <end position="174"/>
    </location>
</feature>
<feature type="transmembrane region" description="Helical" evidence="6">
    <location>
        <begin position="186"/>
        <end position="204"/>
    </location>
</feature>
<evidence type="ECO:0000256" key="1">
    <source>
        <dbReference type="ARBA" id="ARBA00004141"/>
    </source>
</evidence>
<proteinExistence type="inferred from homology"/>
<sequence length="228" mass="23898">MNDGWRWLTDGAHWHGPDGIPVRLAEHLGYTLAVLLVAVLVGLPLGLLLAHSGRRTAFAVINVANGFRALPTLGLLVLFFLLSAGSALAALIPLVALAIPPVLVNTYEGVRQVDPRVRDAALGMGMTGRQVLLKVELPIAVPLVMTGVRTAAVQVVATATVAAYINLGGLGGYLMDGILLRQYGTAVGGSVLVVLLAVAVQILFTSTGRLLTPRGLRPEPNNRKETPG</sequence>
<comment type="subcellular location">
    <subcellularLocation>
        <location evidence="6">Cell membrane</location>
        <topology evidence="6">Multi-pass membrane protein</topology>
    </subcellularLocation>
    <subcellularLocation>
        <location evidence="1">Membrane</location>
        <topology evidence="1">Multi-pass membrane protein</topology>
    </subcellularLocation>
</comment>
<protein>
    <submittedName>
        <fullName evidence="8">ABC transporter permease subunit</fullName>
    </submittedName>
</protein>
<keyword evidence="3 6" id="KW-0812">Transmembrane</keyword>
<evidence type="ECO:0000256" key="4">
    <source>
        <dbReference type="ARBA" id="ARBA00022989"/>
    </source>
</evidence>
<dbReference type="SUPFAM" id="SSF161098">
    <property type="entry name" value="MetI-like"/>
    <property type="match status" value="1"/>
</dbReference>
<feature type="domain" description="ABC transmembrane type-1" evidence="7">
    <location>
        <begin position="24"/>
        <end position="204"/>
    </location>
</feature>
<feature type="transmembrane region" description="Helical" evidence="6">
    <location>
        <begin position="28"/>
        <end position="50"/>
    </location>
</feature>
<keyword evidence="5 6" id="KW-0472">Membrane</keyword>
<dbReference type="EMBL" id="BAAAHH010000007">
    <property type="protein sequence ID" value="GAA0947489.1"/>
    <property type="molecule type" value="Genomic_DNA"/>
</dbReference>
<dbReference type="InterPro" id="IPR000515">
    <property type="entry name" value="MetI-like"/>
</dbReference>
<dbReference type="InterPro" id="IPR035906">
    <property type="entry name" value="MetI-like_sf"/>
</dbReference>
<feature type="transmembrane region" description="Helical" evidence="6">
    <location>
        <begin position="70"/>
        <end position="99"/>
    </location>
</feature>
<keyword evidence="2 6" id="KW-0813">Transport</keyword>
<dbReference type="RefSeq" id="WP_344239708.1">
    <property type="nucleotide sequence ID" value="NZ_BAAAHH010000007.1"/>
</dbReference>
<name>A0ABP4BG43_9ACTN</name>
<gene>
    <name evidence="8" type="ORF">GCM10009550_22980</name>
</gene>
<dbReference type="Gene3D" id="1.10.3720.10">
    <property type="entry name" value="MetI-like"/>
    <property type="match status" value="1"/>
</dbReference>
<comment type="similarity">
    <text evidence="6">Belongs to the binding-protein-dependent transport system permease family.</text>
</comment>
<dbReference type="InterPro" id="IPR051204">
    <property type="entry name" value="ABC_transp_perm/SBD"/>
</dbReference>
<dbReference type="PANTHER" id="PTHR30177:SF33">
    <property type="entry name" value="POSSIBLE OSMOPROTECTANT (GLYCINE BETAINE_CARNITINE_CHOLINE_L-PROLINE) TRANSPORT INTEGRAL MEMBRANE PROTEIN ABC TRANSPORTER PROZ"/>
    <property type="match status" value="1"/>
</dbReference>
<comment type="caution">
    <text evidence="8">The sequence shown here is derived from an EMBL/GenBank/DDBJ whole genome shotgun (WGS) entry which is preliminary data.</text>
</comment>
<dbReference type="PANTHER" id="PTHR30177">
    <property type="entry name" value="GLYCINE BETAINE/L-PROLINE TRANSPORT SYSTEM PERMEASE PROTEIN PROW"/>
    <property type="match status" value="1"/>
</dbReference>
<keyword evidence="4 6" id="KW-1133">Transmembrane helix</keyword>
<evidence type="ECO:0000256" key="3">
    <source>
        <dbReference type="ARBA" id="ARBA00022692"/>
    </source>
</evidence>
<dbReference type="Pfam" id="PF00528">
    <property type="entry name" value="BPD_transp_1"/>
    <property type="match status" value="1"/>
</dbReference>